<comment type="caution">
    <text evidence="1">The sequence shown here is derived from an EMBL/GenBank/DDBJ whole genome shotgun (WGS) entry which is preliminary data.</text>
</comment>
<organism evidence="1 2">
    <name type="scientific">Carpediemonas membranifera</name>
    <dbReference type="NCBI Taxonomy" id="201153"/>
    <lineage>
        <taxon>Eukaryota</taxon>
        <taxon>Metamonada</taxon>
        <taxon>Carpediemonas-like organisms</taxon>
        <taxon>Carpediemonas</taxon>
    </lineage>
</organism>
<reference evidence="1" key="1">
    <citation type="submission" date="2021-05" db="EMBL/GenBank/DDBJ databases">
        <title>A free-living protist that lacks canonical eukaryotic 1 DNA replication and segregation systems.</title>
        <authorList>
            <person name="Salas-Leiva D.E."/>
            <person name="Tromer E.C."/>
            <person name="Curtis B.A."/>
            <person name="Jerlstrom-Hultqvist J."/>
            <person name="Kolisko M."/>
            <person name="Yi Z."/>
            <person name="Salas-Leiva J.S."/>
            <person name="Gallot-Lavallee L."/>
            <person name="Kops G.J.P.L."/>
            <person name="Archibald J.M."/>
            <person name="Simpson A.G.B."/>
            <person name="Roger A.J."/>
        </authorList>
    </citation>
    <scope>NUCLEOTIDE SEQUENCE</scope>
    <source>
        <strain evidence="1">BICM</strain>
    </source>
</reference>
<keyword evidence="2" id="KW-1185">Reference proteome</keyword>
<name>A0A8J6B1S5_9EUKA</name>
<dbReference type="AlphaFoldDB" id="A0A8J6B1S5"/>
<dbReference type="EMBL" id="JAHDYR010000062">
    <property type="protein sequence ID" value="KAG9391172.1"/>
    <property type="molecule type" value="Genomic_DNA"/>
</dbReference>
<evidence type="ECO:0000313" key="1">
    <source>
        <dbReference type="EMBL" id="KAG9391172.1"/>
    </source>
</evidence>
<evidence type="ECO:0000313" key="2">
    <source>
        <dbReference type="Proteomes" id="UP000717585"/>
    </source>
</evidence>
<protein>
    <submittedName>
        <fullName evidence="1">Uncharacterized protein</fullName>
    </submittedName>
</protein>
<dbReference type="Proteomes" id="UP000717585">
    <property type="component" value="Unassembled WGS sequence"/>
</dbReference>
<gene>
    <name evidence="1" type="ORF">J8273_7446</name>
</gene>
<sequence length="161" mass="18075">MAIKLKKNAAKKKKIGIQNRDAARTVEISRESSPAAEPAVEQLHEEPVRDSHVPSWLQKPTVAKRSSKSLLEQFMDVQKDLDAAESRCDEKPEGLFDDGPARPAERKVTFDDIDAVARTIVDGWRIPDRPKAKVARVRATNGAGIGYRPAKKKEYSEEWKK</sequence>
<proteinExistence type="predicted"/>
<accession>A0A8J6B1S5</accession>